<evidence type="ECO:0000256" key="1">
    <source>
        <dbReference type="ARBA" id="ARBA00022737"/>
    </source>
</evidence>
<organism evidence="5 6">
    <name type="scientific">Prunus dulcis</name>
    <name type="common">Almond</name>
    <name type="synonym">Amygdalus dulcis</name>
    <dbReference type="NCBI Taxonomy" id="3755"/>
    <lineage>
        <taxon>Eukaryota</taxon>
        <taxon>Viridiplantae</taxon>
        <taxon>Streptophyta</taxon>
        <taxon>Embryophyta</taxon>
        <taxon>Tracheophyta</taxon>
        <taxon>Spermatophyta</taxon>
        <taxon>Magnoliopsida</taxon>
        <taxon>eudicotyledons</taxon>
        <taxon>Gunneridae</taxon>
        <taxon>Pentapetalae</taxon>
        <taxon>rosids</taxon>
        <taxon>fabids</taxon>
        <taxon>Rosales</taxon>
        <taxon>Rosaceae</taxon>
        <taxon>Amygdaloideae</taxon>
        <taxon>Amygdaleae</taxon>
        <taxon>Prunus</taxon>
    </lineage>
</organism>
<evidence type="ECO:0000313" key="6">
    <source>
        <dbReference type="Proteomes" id="UP001054821"/>
    </source>
</evidence>
<evidence type="ECO:0000259" key="4">
    <source>
        <dbReference type="Pfam" id="PF18052"/>
    </source>
</evidence>
<protein>
    <recommendedName>
        <fullName evidence="4">Disease resistance N-terminal domain-containing protein</fullName>
    </recommendedName>
</protein>
<dbReference type="Pfam" id="PF18052">
    <property type="entry name" value="Rx_N"/>
    <property type="match status" value="1"/>
</dbReference>
<evidence type="ECO:0000256" key="3">
    <source>
        <dbReference type="ARBA" id="ARBA00022821"/>
    </source>
</evidence>
<feature type="domain" description="Disease resistance N-terminal" evidence="4">
    <location>
        <begin position="12"/>
        <end position="105"/>
    </location>
</feature>
<dbReference type="AlphaFoldDB" id="A0AAD4ZEL9"/>
<comment type="caution">
    <text evidence="5">The sequence shown here is derived from an EMBL/GenBank/DDBJ whole genome shotgun (WGS) entry which is preliminary data.</text>
</comment>
<keyword evidence="3" id="KW-0611">Plant defense</keyword>
<evidence type="ECO:0000313" key="5">
    <source>
        <dbReference type="EMBL" id="KAI5342756.1"/>
    </source>
</evidence>
<dbReference type="GO" id="GO:0006952">
    <property type="term" value="P:defense response"/>
    <property type="evidence" value="ECO:0007669"/>
    <property type="project" value="UniProtKB-KW"/>
</dbReference>
<keyword evidence="2" id="KW-0547">Nucleotide-binding</keyword>
<dbReference type="InterPro" id="IPR041118">
    <property type="entry name" value="Rx_N"/>
</dbReference>
<dbReference type="Gene3D" id="1.20.5.4130">
    <property type="match status" value="1"/>
</dbReference>
<dbReference type="Proteomes" id="UP001054821">
    <property type="component" value="Chromosome 2"/>
</dbReference>
<name>A0AAD4ZEL9_PRUDU</name>
<gene>
    <name evidence="5" type="ORF">L3X38_010632</name>
</gene>
<keyword evidence="6" id="KW-1185">Reference proteome</keyword>
<accession>A0AAD4ZEL9</accession>
<dbReference type="GO" id="GO:0000166">
    <property type="term" value="F:nucleotide binding"/>
    <property type="evidence" value="ECO:0007669"/>
    <property type="project" value="UniProtKB-KW"/>
</dbReference>
<dbReference type="EMBL" id="JAJFAZ020000002">
    <property type="protein sequence ID" value="KAI5342756.1"/>
    <property type="molecule type" value="Genomic_DNA"/>
</dbReference>
<evidence type="ECO:0000256" key="2">
    <source>
        <dbReference type="ARBA" id="ARBA00022741"/>
    </source>
</evidence>
<reference evidence="5 6" key="1">
    <citation type="journal article" date="2022" name="G3 (Bethesda)">
        <title>Whole-genome sequence and methylome profiling of the almond [Prunus dulcis (Mill.) D.A. Webb] cultivar 'Nonpareil'.</title>
        <authorList>
            <person name="D'Amico-Willman K.M."/>
            <person name="Ouma W.Z."/>
            <person name="Meulia T."/>
            <person name="Sideli G.M."/>
            <person name="Gradziel T.M."/>
            <person name="Fresnedo-Ramirez J."/>
        </authorList>
    </citation>
    <scope>NUCLEOTIDE SEQUENCE [LARGE SCALE GENOMIC DNA]</scope>
    <source>
        <strain evidence="5">Clone GOH B32 T37-40</strain>
    </source>
</reference>
<sequence>MAAALIGEALISASIEVLCDRVTSAEFIDLFRQKKLDEPLLMNLKTTLLILFAVLNDAEEKEIVNPAVREWLNELKHAVFDAEDLLDKIDTEALRCKLEGTDQICSHVASLKSSSFRTENQPSTMNLSRYIKCNGNS</sequence>
<keyword evidence="1" id="KW-0677">Repeat</keyword>
<proteinExistence type="predicted"/>